<evidence type="ECO:0000313" key="2">
    <source>
        <dbReference type="EMBL" id="QHT06575.1"/>
    </source>
</evidence>
<feature type="transmembrane region" description="Helical" evidence="1">
    <location>
        <begin position="87"/>
        <end position="107"/>
    </location>
</feature>
<sequence length="157" mass="18240">MKRFCSSWCYVAIVFFIANLYVSFTADKTERKERLYDTLTQEGIKQYEAIVRERRDIYLKGYIFGLIISVLFLYGAEGIKRTSMINAGLVCIVGAITLVCNYLFYIIHPKSDYMVLHLNTKAQREAWLDIYRHMQFKYHFGLVLGLAAAMLFAKSVC</sequence>
<organism evidence="2">
    <name type="scientific">viral metagenome</name>
    <dbReference type="NCBI Taxonomy" id="1070528"/>
    <lineage>
        <taxon>unclassified sequences</taxon>
        <taxon>metagenomes</taxon>
        <taxon>organismal metagenomes</taxon>
    </lineage>
</organism>
<reference evidence="2" key="1">
    <citation type="journal article" date="2020" name="Nature">
        <title>Giant virus diversity and host interactions through global metagenomics.</title>
        <authorList>
            <person name="Schulz F."/>
            <person name="Roux S."/>
            <person name="Paez-Espino D."/>
            <person name="Jungbluth S."/>
            <person name="Walsh D.A."/>
            <person name="Denef V.J."/>
            <person name="McMahon K.D."/>
            <person name="Konstantinidis K.T."/>
            <person name="Eloe-Fadrosh E.A."/>
            <person name="Kyrpides N.C."/>
            <person name="Woyke T."/>
        </authorList>
    </citation>
    <scope>NUCLEOTIDE SEQUENCE</scope>
    <source>
        <strain evidence="2">GVMAG-M-3300021425-30</strain>
    </source>
</reference>
<protein>
    <submittedName>
        <fullName evidence="2">Uncharacterized protein</fullName>
    </submittedName>
</protein>
<feature type="transmembrane region" description="Helical" evidence="1">
    <location>
        <begin position="7"/>
        <end position="26"/>
    </location>
</feature>
<keyword evidence="1" id="KW-0472">Membrane</keyword>
<keyword evidence="1" id="KW-1133">Transmembrane helix</keyword>
<keyword evidence="1" id="KW-0812">Transmembrane</keyword>
<accession>A0A6C0CSW4</accession>
<feature type="transmembrane region" description="Helical" evidence="1">
    <location>
        <begin position="57"/>
        <end position="75"/>
    </location>
</feature>
<evidence type="ECO:0000256" key="1">
    <source>
        <dbReference type="SAM" id="Phobius"/>
    </source>
</evidence>
<name>A0A6C0CSW4_9ZZZZ</name>
<dbReference type="AlphaFoldDB" id="A0A6C0CSW4"/>
<feature type="transmembrane region" description="Helical" evidence="1">
    <location>
        <begin position="136"/>
        <end position="153"/>
    </location>
</feature>
<proteinExistence type="predicted"/>
<dbReference type="EMBL" id="MN739470">
    <property type="protein sequence ID" value="QHT06575.1"/>
    <property type="molecule type" value="Genomic_DNA"/>
</dbReference>